<dbReference type="InterPro" id="IPR003593">
    <property type="entry name" value="AAA+_ATPase"/>
</dbReference>
<evidence type="ECO:0000313" key="4">
    <source>
        <dbReference type="Proteomes" id="UP000294604"/>
    </source>
</evidence>
<dbReference type="GO" id="GO:0005524">
    <property type="term" value="F:ATP binding"/>
    <property type="evidence" value="ECO:0007669"/>
    <property type="project" value="InterPro"/>
</dbReference>
<protein>
    <submittedName>
        <fullName evidence="3">Recombination protein F</fullName>
    </submittedName>
</protein>
<dbReference type="SMART" id="SM00382">
    <property type="entry name" value="AAA"/>
    <property type="match status" value="1"/>
</dbReference>
<dbReference type="SUPFAM" id="SSF52540">
    <property type="entry name" value="P-loop containing nucleoside triphosphate hydrolases"/>
    <property type="match status" value="1"/>
</dbReference>
<gene>
    <name evidence="3" type="ORF">CCUG60884_03189</name>
</gene>
<dbReference type="Gene3D" id="3.40.50.300">
    <property type="entry name" value="P-loop containing nucleotide triphosphate hydrolases"/>
    <property type="match status" value="2"/>
</dbReference>
<evidence type="ECO:0000313" key="3">
    <source>
        <dbReference type="EMBL" id="TEA02061.1"/>
    </source>
</evidence>
<feature type="domain" description="AAA+ ATPase" evidence="2">
    <location>
        <begin position="45"/>
        <end position="299"/>
    </location>
</feature>
<sequence length="519" mass="57596">MKSEIRDSTIQNLSERVRKRNYTKYLTGMRLVKLRGFTDVEVRFDFPVTALIGPNGAGKTTILGAAGLIYDSVPPRRFFAKSGNYDGSMRGWKIEYELIDKARQGSPSINRTASYLQAKWNRDAVNRVVVISGIGRTLPASERKDTYRFIKGDFEGAREVTFSTDVVAAVENILGKAAANYLQVDADVEGKNSIYAVRGSTEDEDSYSEFHFGAGEASIIRIVSRVEEAPDDSLLLIEEIENGLHPVATRRLVEYLIDVARRKSCQVIFTTHSNDALAPLPTEAVWSAYRGRVNQGKLDVAALRTLTGQVEAQLAVFTEDSFMAMFADVTLRAYCQANNYELAGIEIHSLGGAAPARDHTRFHNENPVRRFRAAALLDGDKGDEDGYAPRQITDPADTDDAPETGRSDITYGPGDGHPESAVFEDIHDNLDTVGNLLGKLTIALQLDTPMQSRVRASIEERRRTNRDIHIIFAQIGEDLDFLSESLVQRAFLSTWANTFPEKVAAVWDPCNELFTRKSG</sequence>
<dbReference type="PANTHER" id="PTHR43581:SF4">
    <property type="entry name" value="ATP_GTP PHOSPHATASE"/>
    <property type="match status" value="1"/>
</dbReference>
<comment type="caution">
    <text evidence="3">The sequence shown here is derived from an EMBL/GenBank/DDBJ whole genome shotgun (WGS) entry which is preliminary data.</text>
</comment>
<evidence type="ECO:0000259" key="2">
    <source>
        <dbReference type="SMART" id="SM00382"/>
    </source>
</evidence>
<feature type="region of interest" description="Disordered" evidence="1">
    <location>
        <begin position="379"/>
        <end position="418"/>
    </location>
</feature>
<proteinExistence type="predicted"/>
<evidence type="ECO:0000256" key="1">
    <source>
        <dbReference type="SAM" id="MobiDB-lite"/>
    </source>
</evidence>
<dbReference type="AlphaFoldDB" id="A0A4V3I0L0"/>
<dbReference type="InterPro" id="IPR003959">
    <property type="entry name" value="ATPase_AAA_core"/>
</dbReference>
<dbReference type="InterPro" id="IPR027417">
    <property type="entry name" value="P-loop_NTPase"/>
</dbReference>
<reference evidence="3 4" key="1">
    <citation type="journal article" date="2019" name="Sci. Rep.">
        <title>Extended insight into the Mycobacterium chelonae-abscessus complex through whole genome sequencing of Mycobacterium salmoniphilum outbreak and Mycobacterium salmoniphilum-like strains.</title>
        <authorList>
            <person name="Behra P.R.K."/>
            <person name="Das S."/>
            <person name="Pettersson B.M.F."/>
            <person name="Shirreff L."/>
            <person name="DuCote T."/>
            <person name="Jacobsson K.G."/>
            <person name="Ennis D.G."/>
            <person name="Kirsebom L.A."/>
        </authorList>
    </citation>
    <scope>NUCLEOTIDE SEQUENCE [LARGE SCALE GENOMIC DNA]</scope>
    <source>
        <strain evidence="3 4">CCUG 60884</strain>
    </source>
</reference>
<dbReference type="InterPro" id="IPR038729">
    <property type="entry name" value="Rad50/SbcC_AAA"/>
</dbReference>
<dbReference type="EMBL" id="PECL01000010">
    <property type="protein sequence ID" value="TEA02061.1"/>
    <property type="molecule type" value="Genomic_DNA"/>
</dbReference>
<accession>A0A4V3I0L0</accession>
<name>A0A4V3I0L0_9MYCO</name>
<dbReference type="InterPro" id="IPR051396">
    <property type="entry name" value="Bact_Antivir_Def_Nuclease"/>
</dbReference>
<dbReference type="GO" id="GO:0016887">
    <property type="term" value="F:ATP hydrolysis activity"/>
    <property type="evidence" value="ECO:0007669"/>
    <property type="project" value="InterPro"/>
</dbReference>
<dbReference type="Proteomes" id="UP000294604">
    <property type="component" value="Unassembled WGS sequence"/>
</dbReference>
<dbReference type="Pfam" id="PF13304">
    <property type="entry name" value="AAA_21"/>
    <property type="match status" value="1"/>
</dbReference>
<dbReference type="GO" id="GO:0006302">
    <property type="term" value="P:double-strand break repair"/>
    <property type="evidence" value="ECO:0007669"/>
    <property type="project" value="InterPro"/>
</dbReference>
<dbReference type="PANTHER" id="PTHR43581">
    <property type="entry name" value="ATP/GTP PHOSPHATASE"/>
    <property type="match status" value="1"/>
</dbReference>
<dbReference type="Pfam" id="PF13476">
    <property type="entry name" value="AAA_23"/>
    <property type="match status" value="1"/>
</dbReference>
<organism evidence="3 4">
    <name type="scientific">Mycobacteroides salmoniphilum</name>
    <dbReference type="NCBI Taxonomy" id="404941"/>
    <lineage>
        <taxon>Bacteria</taxon>
        <taxon>Bacillati</taxon>
        <taxon>Actinomycetota</taxon>
        <taxon>Actinomycetes</taxon>
        <taxon>Mycobacteriales</taxon>
        <taxon>Mycobacteriaceae</taxon>
        <taxon>Mycobacteroides</taxon>
    </lineage>
</organism>